<evidence type="ECO:0000313" key="1">
    <source>
        <dbReference type="EMBL" id="KAK9030578.1"/>
    </source>
</evidence>
<dbReference type="EMBL" id="JBBPBN010000010">
    <property type="protein sequence ID" value="KAK9030578.1"/>
    <property type="molecule type" value="Genomic_DNA"/>
</dbReference>
<keyword evidence="2" id="KW-1185">Reference proteome</keyword>
<sequence>MSSLRQVREGDGALQHLRSFSLRIVDRQGVASRGIFVSYGVSGHREVGLGVMSAHRNRRFIVGSSCLFGCFKCPKPHPSFPVPQIRCRISQYV</sequence>
<proteinExistence type="predicted"/>
<comment type="caution">
    <text evidence="1">The sequence shown here is derived from an EMBL/GenBank/DDBJ whole genome shotgun (WGS) entry which is preliminary data.</text>
</comment>
<protein>
    <submittedName>
        <fullName evidence="1">Uncharacterized protein</fullName>
    </submittedName>
</protein>
<organism evidence="1 2">
    <name type="scientific">Hibiscus sabdariffa</name>
    <name type="common">roselle</name>
    <dbReference type="NCBI Taxonomy" id="183260"/>
    <lineage>
        <taxon>Eukaryota</taxon>
        <taxon>Viridiplantae</taxon>
        <taxon>Streptophyta</taxon>
        <taxon>Embryophyta</taxon>
        <taxon>Tracheophyta</taxon>
        <taxon>Spermatophyta</taxon>
        <taxon>Magnoliopsida</taxon>
        <taxon>eudicotyledons</taxon>
        <taxon>Gunneridae</taxon>
        <taxon>Pentapetalae</taxon>
        <taxon>rosids</taxon>
        <taxon>malvids</taxon>
        <taxon>Malvales</taxon>
        <taxon>Malvaceae</taxon>
        <taxon>Malvoideae</taxon>
        <taxon>Hibiscus</taxon>
    </lineage>
</organism>
<dbReference type="Proteomes" id="UP001396334">
    <property type="component" value="Unassembled WGS sequence"/>
</dbReference>
<name>A0ABR2T022_9ROSI</name>
<reference evidence="1 2" key="1">
    <citation type="journal article" date="2024" name="G3 (Bethesda)">
        <title>Genome assembly of Hibiscus sabdariffa L. provides insights into metabolisms of medicinal natural products.</title>
        <authorList>
            <person name="Kim T."/>
        </authorList>
    </citation>
    <scope>NUCLEOTIDE SEQUENCE [LARGE SCALE GENOMIC DNA]</scope>
    <source>
        <strain evidence="1">TK-2024</strain>
        <tissue evidence="1">Old leaves</tissue>
    </source>
</reference>
<gene>
    <name evidence="1" type="ORF">V6N11_032000</name>
</gene>
<evidence type="ECO:0000313" key="2">
    <source>
        <dbReference type="Proteomes" id="UP001396334"/>
    </source>
</evidence>
<accession>A0ABR2T022</accession>